<name>A0ABS3Z0Y7_9BACT</name>
<dbReference type="RefSeq" id="WP_209141887.1">
    <property type="nucleotide sequence ID" value="NZ_JAGHKO010000011.1"/>
</dbReference>
<feature type="signal peptide" evidence="1">
    <location>
        <begin position="1"/>
        <end position="19"/>
    </location>
</feature>
<reference evidence="2 3" key="1">
    <citation type="submission" date="2021-03" db="EMBL/GenBank/DDBJ databases">
        <title>Assistant Professor.</title>
        <authorList>
            <person name="Huq M.A."/>
        </authorList>
    </citation>
    <scope>NUCLEOTIDE SEQUENCE [LARGE SCALE GENOMIC DNA]</scope>
    <source>
        <strain evidence="2 3">MAH-29</strain>
    </source>
</reference>
<accession>A0ABS3Z0Y7</accession>
<evidence type="ECO:0000313" key="3">
    <source>
        <dbReference type="Proteomes" id="UP000677244"/>
    </source>
</evidence>
<organism evidence="2 3">
    <name type="scientific">Niastella soli</name>
    <dbReference type="NCBI Taxonomy" id="2821487"/>
    <lineage>
        <taxon>Bacteria</taxon>
        <taxon>Pseudomonadati</taxon>
        <taxon>Bacteroidota</taxon>
        <taxon>Chitinophagia</taxon>
        <taxon>Chitinophagales</taxon>
        <taxon>Chitinophagaceae</taxon>
        <taxon>Niastella</taxon>
    </lineage>
</organism>
<protein>
    <recommendedName>
        <fullName evidence="4">C2H2-type domain-containing protein</fullName>
    </recommendedName>
</protein>
<keyword evidence="1" id="KW-0732">Signal</keyword>
<feature type="chain" id="PRO_5045913617" description="C2H2-type domain-containing protein" evidence="1">
    <location>
        <begin position="20"/>
        <end position="58"/>
    </location>
</feature>
<evidence type="ECO:0000256" key="1">
    <source>
        <dbReference type="SAM" id="SignalP"/>
    </source>
</evidence>
<proteinExistence type="predicted"/>
<sequence length="58" mass="6522">MKIKCISSVLFGCVFICHACGDMFAARTRIIGHYYLFEEDASSDFSIRYKLSSGDFIG</sequence>
<evidence type="ECO:0000313" key="2">
    <source>
        <dbReference type="EMBL" id="MBO9203836.1"/>
    </source>
</evidence>
<comment type="caution">
    <text evidence="2">The sequence shown here is derived from an EMBL/GenBank/DDBJ whole genome shotgun (WGS) entry which is preliminary data.</text>
</comment>
<evidence type="ECO:0008006" key="4">
    <source>
        <dbReference type="Google" id="ProtNLM"/>
    </source>
</evidence>
<gene>
    <name evidence="2" type="ORF">J7I42_26365</name>
</gene>
<keyword evidence="3" id="KW-1185">Reference proteome</keyword>
<dbReference type="Proteomes" id="UP000677244">
    <property type="component" value="Unassembled WGS sequence"/>
</dbReference>
<dbReference type="EMBL" id="JAGHKO010000011">
    <property type="protein sequence ID" value="MBO9203836.1"/>
    <property type="molecule type" value="Genomic_DNA"/>
</dbReference>